<protein>
    <recommendedName>
        <fullName evidence="8">F-box only protein 9</fullName>
    </recommendedName>
</protein>
<evidence type="ECO:0000256" key="3">
    <source>
        <dbReference type="SAM" id="MobiDB-lite"/>
    </source>
</evidence>
<accession>A0AAU9TG25</accession>
<evidence type="ECO:0008006" key="8">
    <source>
        <dbReference type="Google" id="ProtNLM"/>
    </source>
</evidence>
<feature type="domain" description="F-box protein Hrt3/FBXO9 C-terminal" evidence="5">
    <location>
        <begin position="268"/>
        <end position="380"/>
    </location>
</feature>
<dbReference type="InterPro" id="IPR036047">
    <property type="entry name" value="F-box-like_dom_sf"/>
</dbReference>
<organism evidence="6 7">
    <name type="scientific">Euphydryas editha</name>
    <name type="common">Edith's checkerspot</name>
    <dbReference type="NCBI Taxonomy" id="104508"/>
    <lineage>
        <taxon>Eukaryota</taxon>
        <taxon>Metazoa</taxon>
        <taxon>Ecdysozoa</taxon>
        <taxon>Arthropoda</taxon>
        <taxon>Hexapoda</taxon>
        <taxon>Insecta</taxon>
        <taxon>Pterygota</taxon>
        <taxon>Neoptera</taxon>
        <taxon>Endopterygota</taxon>
        <taxon>Lepidoptera</taxon>
        <taxon>Glossata</taxon>
        <taxon>Ditrysia</taxon>
        <taxon>Papilionoidea</taxon>
        <taxon>Nymphalidae</taxon>
        <taxon>Nymphalinae</taxon>
        <taxon>Euphydryas</taxon>
    </lineage>
</organism>
<proteinExistence type="predicted"/>
<evidence type="ECO:0000313" key="6">
    <source>
        <dbReference type="EMBL" id="CAH2085826.1"/>
    </source>
</evidence>
<dbReference type="CDD" id="cd22089">
    <property type="entry name" value="F-box_FBXO9"/>
    <property type="match status" value="1"/>
</dbReference>
<dbReference type="InterPro" id="IPR001810">
    <property type="entry name" value="F-box_dom"/>
</dbReference>
<dbReference type="GO" id="GO:0019005">
    <property type="term" value="C:SCF ubiquitin ligase complex"/>
    <property type="evidence" value="ECO:0007669"/>
    <property type="project" value="TreeGrafter"/>
</dbReference>
<feature type="region of interest" description="Disordered" evidence="3">
    <location>
        <begin position="1"/>
        <end position="49"/>
    </location>
</feature>
<keyword evidence="7" id="KW-1185">Reference proteome</keyword>
<feature type="repeat" description="TPR" evidence="2">
    <location>
        <begin position="99"/>
        <end position="132"/>
    </location>
</feature>
<dbReference type="InterPro" id="IPR045464">
    <property type="entry name" value="Hrt3/FBXO9_C"/>
</dbReference>
<feature type="compositionally biased region" description="Polar residues" evidence="3">
    <location>
        <begin position="39"/>
        <end position="49"/>
    </location>
</feature>
<sequence length="465" mass="53529">MASATGSGSGSGGAGDCEGEEQEDSSSSSSHPSVLETSDSLNRLNLNDVNKGNEDELAVFRQQWQRELESTPSPYKESQPLAKKEPQITEANLNDEEKAKQLFLCGVEMERGGKLYEAIQHYKRAIQILPDVESRLYDASELRADTPEEESVIVEPSQTEQELDSDDEEAVEGEDLLSRLQRILARKGHLCEPEYPTKSAHISWLPYEVVQLLLRWVVGAELDAASLERAGAVCRGLHVAAREPDLWRCMCVRTWGIECGTPRAHGYMSWRHMYVERPRLNLHGCYISRTTYLRHGENSFQDHLYRPWYLIYYYRYLRFFPEGLVLMWTTAEEPASCVGHLKHRETKNNLGIMTGHYRLVGDTVVIVIKKDKSEKKSSQISNTRFRARRKEVHEQHEQVFHLELQLRSVRRRRNWQLVWRRYAVSTRRDQWSAFELAPSKFPPFAFSTVRAYTAETTAPLLYSSA</sequence>
<feature type="compositionally biased region" description="Low complexity" evidence="3">
    <location>
        <begin position="25"/>
        <end position="38"/>
    </location>
</feature>
<dbReference type="AlphaFoldDB" id="A0AAU9TG25"/>
<evidence type="ECO:0000259" key="5">
    <source>
        <dbReference type="Pfam" id="PF19270"/>
    </source>
</evidence>
<keyword evidence="1" id="KW-0833">Ubl conjugation pathway</keyword>
<feature type="compositionally biased region" description="Gly residues" evidence="3">
    <location>
        <begin position="7"/>
        <end position="16"/>
    </location>
</feature>
<dbReference type="GO" id="GO:0005737">
    <property type="term" value="C:cytoplasm"/>
    <property type="evidence" value="ECO:0007669"/>
    <property type="project" value="TreeGrafter"/>
</dbReference>
<dbReference type="Proteomes" id="UP001153954">
    <property type="component" value="Unassembled WGS sequence"/>
</dbReference>
<feature type="region of interest" description="Disordered" evidence="3">
    <location>
        <begin position="64"/>
        <end position="94"/>
    </location>
</feature>
<reference evidence="6" key="1">
    <citation type="submission" date="2022-03" db="EMBL/GenBank/DDBJ databases">
        <authorList>
            <person name="Tunstrom K."/>
        </authorList>
    </citation>
    <scope>NUCLEOTIDE SEQUENCE</scope>
</reference>
<evidence type="ECO:0000256" key="2">
    <source>
        <dbReference type="PROSITE-ProRule" id="PRU00339"/>
    </source>
</evidence>
<comment type="caution">
    <text evidence="6">The sequence shown here is derived from an EMBL/GenBank/DDBJ whole genome shotgun (WGS) entry which is preliminary data.</text>
</comment>
<dbReference type="PANTHER" id="PTHR12874:SF29">
    <property type="entry name" value="F-BOX ONLY PROTEIN 9"/>
    <property type="match status" value="1"/>
</dbReference>
<feature type="region of interest" description="Disordered" evidence="3">
    <location>
        <begin position="146"/>
        <end position="168"/>
    </location>
</feature>
<dbReference type="GO" id="GO:0031146">
    <property type="term" value="P:SCF-dependent proteasomal ubiquitin-dependent protein catabolic process"/>
    <property type="evidence" value="ECO:0007669"/>
    <property type="project" value="TreeGrafter"/>
</dbReference>
<keyword evidence="2" id="KW-0802">TPR repeat</keyword>
<evidence type="ECO:0000259" key="4">
    <source>
        <dbReference type="Pfam" id="PF12937"/>
    </source>
</evidence>
<dbReference type="PROSITE" id="PS50005">
    <property type="entry name" value="TPR"/>
    <property type="match status" value="1"/>
</dbReference>
<gene>
    <name evidence="6" type="ORF">EEDITHA_LOCUS2266</name>
</gene>
<dbReference type="Pfam" id="PF19270">
    <property type="entry name" value="FBO_C"/>
    <property type="match status" value="1"/>
</dbReference>
<dbReference type="InterPro" id="IPR019734">
    <property type="entry name" value="TPR_rpt"/>
</dbReference>
<dbReference type="EMBL" id="CAKOGL010000004">
    <property type="protein sequence ID" value="CAH2085826.1"/>
    <property type="molecule type" value="Genomic_DNA"/>
</dbReference>
<dbReference type="SUPFAM" id="SSF81383">
    <property type="entry name" value="F-box domain"/>
    <property type="match status" value="1"/>
</dbReference>
<evidence type="ECO:0000256" key="1">
    <source>
        <dbReference type="ARBA" id="ARBA00022786"/>
    </source>
</evidence>
<evidence type="ECO:0000313" key="7">
    <source>
        <dbReference type="Proteomes" id="UP001153954"/>
    </source>
</evidence>
<name>A0AAU9TG25_EUPED</name>
<dbReference type="Gene3D" id="1.20.1280.50">
    <property type="match status" value="1"/>
</dbReference>
<feature type="domain" description="F-box" evidence="4">
    <location>
        <begin position="205"/>
        <end position="253"/>
    </location>
</feature>
<dbReference type="PANTHER" id="PTHR12874">
    <property type="entry name" value="F-BOX ONLY PROTEIN 48-RELATED"/>
    <property type="match status" value="1"/>
</dbReference>
<dbReference type="Pfam" id="PF12937">
    <property type="entry name" value="F-box-like"/>
    <property type="match status" value="1"/>
</dbReference>